<evidence type="ECO:0000313" key="5">
    <source>
        <dbReference type="EMBL" id="KGF45455.1"/>
    </source>
</evidence>
<feature type="region of interest" description="Disordered" evidence="4">
    <location>
        <begin position="347"/>
        <end position="373"/>
    </location>
</feature>
<evidence type="ECO:0000256" key="4">
    <source>
        <dbReference type="SAM" id="MobiDB-lite"/>
    </source>
</evidence>
<proteinExistence type="predicted"/>
<feature type="compositionally biased region" description="Basic and acidic residues" evidence="4">
    <location>
        <begin position="347"/>
        <end position="364"/>
    </location>
</feature>
<name>A0A096AEX7_9BACT</name>
<evidence type="ECO:0000256" key="1">
    <source>
        <dbReference type="ARBA" id="ARBA00022723"/>
    </source>
</evidence>
<accession>A0A096AEX7</accession>
<evidence type="ECO:0000313" key="6">
    <source>
        <dbReference type="Proteomes" id="UP000029525"/>
    </source>
</evidence>
<dbReference type="PANTHER" id="PTHR30004">
    <property type="entry name" value="4-HYDROXYTHREONINE-4-PHOSPHATE DEHYDROGENASE"/>
    <property type="match status" value="1"/>
</dbReference>
<dbReference type="RefSeq" id="WP_036862979.1">
    <property type="nucleotide sequence ID" value="NZ_JRNQ01000014.1"/>
</dbReference>
<evidence type="ECO:0000256" key="2">
    <source>
        <dbReference type="ARBA" id="ARBA00023002"/>
    </source>
</evidence>
<protein>
    <submittedName>
        <fullName evidence="5">4-hydroxythreonine-4-phosphate dehydrogenase</fullName>
    </submittedName>
</protein>
<keyword evidence="2" id="KW-0560">Oxidoreductase</keyword>
<dbReference type="EMBL" id="JRNQ01000014">
    <property type="protein sequence ID" value="KGF45455.1"/>
    <property type="molecule type" value="Genomic_DNA"/>
</dbReference>
<dbReference type="Gene3D" id="3.40.718.10">
    <property type="entry name" value="Isopropylmalate Dehydrogenase"/>
    <property type="match status" value="1"/>
</dbReference>
<dbReference type="Pfam" id="PF04166">
    <property type="entry name" value="PdxA"/>
    <property type="match status" value="1"/>
</dbReference>
<keyword evidence="1" id="KW-0479">Metal-binding</keyword>
<keyword evidence="3" id="KW-0520">NAD</keyword>
<dbReference type="AlphaFoldDB" id="A0A096AEX7"/>
<sequence length="373" mass="41436">MENNKKLRVAITHGDTNGIGYELIFKTFAEQEILELCTPIIYGSPKVATYHRNALDIEANFTIINDASDIKDGRVNLLPVFDEEIKVELGVATEESGNAGLVAIDRALEDYKQGLFDVLITCPLENNDKFHFSGQSRYINDHLGIMEQGLTVLVNEGMRIALATRNLPLKDVCEYLTKDILVRQATLLYESLKRDFCLSCPRIALLGINPKAGDNGLLGSEEIELTQPAIEQLAANGIQAFGAYAADTLFGNGDYTQFDAILAMYYEQAFTPFRTIPIGNGINYTAGLSLIRTAPDMPNSLSLAGKNIAEVDAFRNAIYAAIDIYRNRINYDEPLSNPLPKLYKERKEEGEKVRFAVKRNDFSTKGEQGSNEQ</sequence>
<comment type="caution">
    <text evidence="5">The sequence shown here is derived from an EMBL/GenBank/DDBJ whole genome shotgun (WGS) entry which is preliminary data.</text>
</comment>
<dbReference type="InterPro" id="IPR005255">
    <property type="entry name" value="PdxA_fam"/>
</dbReference>
<organism evidence="5 6">
    <name type="scientific">Prevotella bivia DNF00320</name>
    <dbReference type="NCBI Taxonomy" id="1401068"/>
    <lineage>
        <taxon>Bacteria</taxon>
        <taxon>Pseudomonadati</taxon>
        <taxon>Bacteroidota</taxon>
        <taxon>Bacteroidia</taxon>
        <taxon>Bacteroidales</taxon>
        <taxon>Prevotellaceae</taxon>
        <taxon>Prevotella</taxon>
    </lineage>
</organism>
<evidence type="ECO:0000256" key="3">
    <source>
        <dbReference type="ARBA" id="ARBA00023027"/>
    </source>
</evidence>
<reference evidence="5 6" key="1">
    <citation type="submission" date="2014-07" db="EMBL/GenBank/DDBJ databases">
        <authorList>
            <person name="McCorrison J."/>
            <person name="Sanka R."/>
            <person name="Torralba M."/>
            <person name="Gillis M."/>
            <person name="Haft D.H."/>
            <person name="Methe B."/>
            <person name="Sutton G."/>
            <person name="Nelson K.E."/>
        </authorList>
    </citation>
    <scope>NUCLEOTIDE SEQUENCE [LARGE SCALE GENOMIC DNA]</scope>
    <source>
        <strain evidence="5 6">DNF00320</strain>
    </source>
</reference>
<dbReference type="OrthoDB" id="9801783at2"/>
<dbReference type="GO" id="GO:0051287">
    <property type="term" value="F:NAD binding"/>
    <property type="evidence" value="ECO:0007669"/>
    <property type="project" value="InterPro"/>
</dbReference>
<dbReference type="GO" id="GO:0016491">
    <property type="term" value="F:oxidoreductase activity"/>
    <property type="evidence" value="ECO:0007669"/>
    <property type="project" value="UniProtKB-KW"/>
</dbReference>
<dbReference type="GO" id="GO:0046872">
    <property type="term" value="F:metal ion binding"/>
    <property type="evidence" value="ECO:0007669"/>
    <property type="project" value="UniProtKB-KW"/>
</dbReference>
<gene>
    <name evidence="5" type="ORF">HMPREF0647_02415</name>
</gene>
<dbReference type="PANTHER" id="PTHR30004:SF6">
    <property type="entry name" value="D-THREONATE 4-PHOSPHATE DEHYDROGENASE"/>
    <property type="match status" value="1"/>
</dbReference>
<dbReference type="SUPFAM" id="SSF53659">
    <property type="entry name" value="Isocitrate/Isopropylmalate dehydrogenase-like"/>
    <property type="match status" value="1"/>
</dbReference>
<dbReference type="Proteomes" id="UP000029525">
    <property type="component" value="Unassembled WGS sequence"/>
</dbReference>